<dbReference type="InterPro" id="IPR010497">
    <property type="entry name" value="Epoxide_hydro_N"/>
</dbReference>
<evidence type="ECO:0000256" key="7">
    <source>
        <dbReference type="PIRSR" id="PIRSR001112-1"/>
    </source>
</evidence>
<evidence type="ECO:0000256" key="1">
    <source>
        <dbReference type="ARBA" id="ARBA00000221"/>
    </source>
</evidence>
<feature type="active site" description="Proton donor" evidence="7">
    <location>
        <position position="375"/>
    </location>
</feature>
<dbReference type="InterPro" id="IPR000639">
    <property type="entry name" value="Epox_hydrolase-like"/>
</dbReference>
<comment type="catalytic activity">
    <reaction evidence="1 6">
        <text>1-(4-methoxyphenyl)-N-methyl-N-[(3-methyloxetan-3-yl)methyl]methanamine + H2O = 2-{[(4-methoxybenzyl)(methyl)amino]methyl}-2-methylpropane-1,3-diol</text>
        <dbReference type="Rhea" id="RHEA:55764"/>
        <dbReference type="ChEBI" id="CHEBI:15377"/>
        <dbReference type="ChEBI" id="CHEBI:139161"/>
        <dbReference type="ChEBI" id="CHEBI:139164"/>
        <dbReference type="EC" id="3.3.2.9"/>
    </reaction>
</comment>
<dbReference type="GO" id="GO:0097176">
    <property type="term" value="P:epoxide metabolic process"/>
    <property type="evidence" value="ECO:0007669"/>
    <property type="project" value="TreeGrafter"/>
</dbReference>
<evidence type="ECO:0000256" key="2">
    <source>
        <dbReference type="ARBA" id="ARBA00004111"/>
    </source>
</evidence>
<evidence type="ECO:0000313" key="10">
    <source>
        <dbReference type="Proteomes" id="UP001329430"/>
    </source>
</evidence>
<comment type="caution">
    <text evidence="9">The sequence shown here is derived from an EMBL/GenBank/DDBJ whole genome shotgun (WGS) entry which is preliminary data.</text>
</comment>
<proteinExistence type="inferred from homology"/>
<dbReference type="EC" id="3.3.2.9" evidence="6"/>
<protein>
    <recommendedName>
        <fullName evidence="6">Epoxide hydrolase</fullName>
        <ecNumber evidence="6">3.3.2.9</ecNumber>
    </recommendedName>
</protein>
<sequence length="459" mass="52472">MSFVSKVLTLTSAAFVIYIGIKIYEGCQPPPLPMLDENEYWGPGIPPIKQDTSIKPFKINVPDEVLSDLKHRLEIDRPYTPPLEGIQQQYGFNTNLLTEILEYWKNKYNWREREVFLNQFPQFKTNIQGLDIHYIHVKPKVSSNIKIRPLLILHGWPGSVVEMYRIIPILTAESKSRNFVFEVIAPSLPGFAFSQGSSKRGLSDTRIAVIFKNLMKRIGHDKFYVHGGDLGALIGNNLATLFPKNVLGLHSNMCSVSGLKVVIKLFITSIYPSLFMEEKYVHKIFPLSEKFVDLLQESGYFHIQATKPDTIGVALGQSPSGLAAYFLEKFSTGTNITYREREDAGLKEKFTYNELLDNIMFYWLTNSVTTSFRIYSESFNKRTLAEGIDRILINTEVPCACARFGQEIGYWTDWMLKEKYQNLVYTSDYDEGGHFAAFEVPKLLVNDIFLAVSKMEQIN</sequence>
<keyword evidence="4 6" id="KW-0058">Aromatic hydrocarbons catabolism</keyword>
<keyword evidence="6" id="KW-0256">Endoplasmic reticulum</keyword>
<evidence type="ECO:0000256" key="5">
    <source>
        <dbReference type="ARBA" id="ARBA00022801"/>
    </source>
</evidence>
<dbReference type="PIRSF" id="PIRSF001112">
    <property type="entry name" value="Epoxide_hydrolase"/>
    <property type="match status" value="1"/>
</dbReference>
<dbReference type="InterPro" id="IPR016292">
    <property type="entry name" value="Epoxide_hydrolase"/>
</dbReference>
<name>A0AAN7ZI21_9COLE</name>
<reference evidence="9 10" key="1">
    <citation type="journal article" date="2024" name="Insects">
        <title>An Improved Chromosome-Level Genome Assembly of the Firefly Pyrocoelia pectoralis.</title>
        <authorList>
            <person name="Fu X."/>
            <person name="Meyer-Rochow V.B."/>
            <person name="Ballantyne L."/>
            <person name="Zhu X."/>
        </authorList>
    </citation>
    <scope>NUCLEOTIDE SEQUENCE [LARGE SCALE GENOMIC DNA]</scope>
    <source>
        <strain evidence="9">XCY_ONT2</strain>
    </source>
</reference>
<dbReference type="Pfam" id="PF06441">
    <property type="entry name" value="EHN"/>
    <property type="match status" value="1"/>
</dbReference>
<accession>A0AAN7ZI21</accession>
<dbReference type="Proteomes" id="UP001329430">
    <property type="component" value="Chromosome 6"/>
</dbReference>
<dbReference type="GO" id="GO:0033961">
    <property type="term" value="F:cis-stilbene-oxide hydrolase activity"/>
    <property type="evidence" value="ECO:0007669"/>
    <property type="project" value="UniProtKB-UniRule"/>
</dbReference>
<evidence type="ECO:0000313" key="9">
    <source>
        <dbReference type="EMBL" id="KAK5642982.1"/>
    </source>
</evidence>
<evidence type="ECO:0000256" key="4">
    <source>
        <dbReference type="ARBA" id="ARBA00022797"/>
    </source>
</evidence>
<dbReference type="PANTHER" id="PTHR21661:SF35">
    <property type="entry name" value="EPOXIDE HYDROLASE"/>
    <property type="match status" value="1"/>
</dbReference>
<evidence type="ECO:0000259" key="8">
    <source>
        <dbReference type="Pfam" id="PF06441"/>
    </source>
</evidence>
<feature type="domain" description="Epoxide hydrolase N-terminal" evidence="8">
    <location>
        <begin position="54"/>
        <end position="163"/>
    </location>
</feature>
<dbReference type="SUPFAM" id="SSF53474">
    <property type="entry name" value="alpha/beta-Hydrolases"/>
    <property type="match status" value="1"/>
</dbReference>
<keyword evidence="10" id="KW-1185">Reference proteome</keyword>
<dbReference type="Gene3D" id="3.40.50.1820">
    <property type="entry name" value="alpha/beta hydrolase"/>
    <property type="match status" value="1"/>
</dbReference>
<evidence type="ECO:0000256" key="3">
    <source>
        <dbReference type="ARBA" id="ARBA00010088"/>
    </source>
</evidence>
<comment type="function">
    <text evidence="6">Catalyzes juvenile hormone hydrolysis.</text>
</comment>
<comment type="subcellular location">
    <subcellularLocation>
        <location evidence="6">Endoplasmic reticulum membrane</location>
    </subcellularLocation>
    <subcellularLocation>
        <location evidence="2">Microsome membrane</location>
        <topology evidence="2">Single-pass membrane protein</topology>
    </subcellularLocation>
</comment>
<dbReference type="InterPro" id="IPR029058">
    <property type="entry name" value="AB_hydrolase_fold"/>
</dbReference>
<keyword evidence="5 6" id="KW-0378">Hydrolase</keyword>
<dbReference type="GO" id="GO:0005789">
    <property type="term" value="C:endoplasmic reticulum membrane"/>
    <property type="evidence" value="ECO:0007669"/>
    <property type="project" value="UniProtKB-SubCell"/>
</dbReference>
<dbReference type="EMBL" id="JAVRBK010000006">
    <property type="protein sequence ID" value="KAK5642982.1"/>
    <property type="molecule type" value="Genomic_DNA"/>
</dbReference>
<gene>
    <name evidence="9" type="ORF">RI129_009149</name>
</gene>
<dbReference type="PRINTS" id="PR00412">
    <property type="entry name" value="EPOXHYDRLASE"/>
</dbReference>
<dbReference type="AlphaFoldDB" id="A0AAN7ZI21"/>
<comment type="similarity">
    <text evidence="3 6">Belongs to the peptidase S33 family.</text>
</comment>
<feature type="active site" description="Proton acceptor" evidence="7">
    <location>
        <position position="434"/>
    </location>
</feature>
<evidence type="ECO:0000256" key="6">
    <source>
        <dbReference type="PIRNR" id="PIRNR001112"/>
    </source>
</evidence>
<organism evidence="9 10">
    <name type="scientific">Pyrocoelia pectoralis</name>
    <dbReference type="NCBI Taxonomy" id="417401"/>
    <lineage>
        <taxon>Eukaryota</taxon>
        <taxon>Metazoa</taxon>
        <taxon>Ecdysozoa</taxon>
        <taxon>Arthropoda</taxon>
        <taxon>Hexapoda</taxon>
        <taxon>Insecta</taxon>
        <taxon>Pterygota</taxon>
        <taxon>Neoptera</taxon>
        <taxon>Endopterygota</taxon>
        <taxon>Coleoptera</taxon>
        <taxon>Polyphaga</taxon>
        <taxon>Elateriformia</taxon>
        <taxon>Elateroidea</taxon>
        <taxon>Lampyridae</taxon>
        <taxon>Lampyrinae</taxon>
        <taxon>Pyrocoelia</taxon>
    </lineage>
</organism>
<feature type="active site" description="Nucleophile" evidence="7">
    <location>
        <position position="229"/>
    </location>
</feature>
<dbReference type="PANTHER" id="PTHR21661">
    <property type="entry name" value="EPOXIDE HYDROLASE 1-RELATED"/>
    <property type="match status" value="1"/>
</dbReference>
<keyword evidence="6" id="KW-0472">Membrane</keyword>
<comment type="catalytic activity">
    <reaction evidence="6">
        <text>cis-stilbene oxide + H2O = (1R,2R)-hydrobenzoin</text>
        <dbReference type="Rhea" id="RHEA:23900"/>
        <dbReference type="ChEBI" id="CHEBI:15377"/>
        <dbReference type="ChEBI" id="CHEBI:50004"/>
        <dbReference type="ChEBI" id="CHEBI:50014"/>
        <dbReference type="EC" id="3.3.2.9"/>
    </reaction>
</comment>